<proteinExistence type="predicted"/>
<feature type="compositionally biased region" description="Low complexity" evidence="1">
    <location>
        <begin position="183"/>
        <end position="194"/>
    </location>
</feature>
<name>A0ABP0K6P8_9DINO</name>
<feature type="compositionally biased region" description="Polar residues" evidence="1">
    <location>
        <begin position="81"/>
        <end position="90"/>
    </location>
</feature>
<feature type="region of interest" description="Disordered" evidence="1">
    <location>
        <begin position="155"/>
        <end position="194"/>
    </location>
</feature>
<organism evidence="2 3">
    <name type="scientific">Durusdinium trenchii</name>
    <dbReference type="NCBI Taxonomy" id="1381693"/>
    <lineage>
        <taxon>Eukaryota</taxon>
        <taxon>Sar</taxon>
        <taxon>Alveolata</taxon>
        <taxon>Dinophyceae</taxon>
        <taxon>Suessiales</taxon>
        <taxon>Symbiodiniaceae</taxon>
        <taxon>Durusdinium</taxon>
    </lineage>
</organism>
<feature type="region of interest" description="Disordered" evidence="1">
    <location>
        <begin position="206"/>
        <end position="234"/>
    </location>
</feature>
<gene>
    <name evidence="2" type="ORF">SCF082_LOCUS15785</name>
</gene>
<sequence length="694" mass="78093">MTKDILRQKIQELGEEPPQSWSKTQLEARYVELKDQVAPSQNLAKFLMIELNKAKKKEARASEAPPRTAQGDPDWERDHSSTSGPMGNQAIMEQTTPTATDLMAYGKSTSTYQEAFQDQGYVNWCKTITAEDPQTCWQIRRFLSWMDNHSNLPPGLPRSFLSKPEPKSKAATKTKGTQGRIIEPSFSSGSGTETSFVQIPMHVPMDARDRGTDSRAPSPAVHDPPSEKAEEKTRKVSEIYLTKQRFENPDDKATSDERQQMRSVLGCLAWHAGQLAMEWGAETRTFSGSAVLEEDLLSLSLVLSSDGLQLAGTMASQEVSFRRMTNEPSFLWCSSDVSLFKEPSFLKRIRVTYNKNQKASEELRFALHRRWPFTPIVLEGFGTPSGPAQAAKVRSGWYLDIRATFFGERSRIFQDLAAHSNVLESIDEAYRQIDTLFQLLLRALEKAPLCLVFINALEVEPLPEAQIHMASGVPLREQLGEVEQGKELCTIKGRGLQRGSPVFAAGVRGGWQLDLCKSLQLTSRHLGRQVEVPAEELSAFVLDSMDERILFFRQPDDVSEPTVLFRRTDESSETEAKSGVFQKPLLFEGTDSVLVRCEGNSDASADRHLLVLVPTGLGCTTGLRMEQLQKLAEGWEASCDRLFGLKGEEVSVERDSWDEIRLRALCAHHGWEFSWMTEDDERRRRILQGDNRLQ</sequence>
<protein>
    <submittedName>
        <fullName evidence="2">Uncharacterized protein</fullName>
    </submittedName>
</protein>
<reference evidence="2 3" key="1">
    <citation type="submission" date="2024-02" db="EMBL/GenBank/DDBJ databases">
        <authorList>
            <person name="Chen Y."/>
            <person name="Shah S."/>
            <person name="Dougan E. K."/>
            <person name="Thang M."/>
            <person name="Chan C."/>
        </authorList>
    </citation>
    <scope>NUCLEOTIDE SEQUENCE [LARGE SCALE GENOMIC DNA]</scope>
</reference>
<dbReference type="Proteomes" id="UP001642464">
    <property type="component" value="Unassembled WGS sequence"/>
</dbReference>
<evidence type="ECO:0000313" key="2">
    <source>
        <dbReference type="EMBL" id="CAK9022435.1"/>
    </source>
</evidence>
<feature type="region of interest" description="Disordered" evidence="1">
    <location>
        <begin position="55"/>
        <end position="90"/>
    </location>
</feature>
<accession>A0ABP0K6P8</accession>
<feature type="compositionally biased region" description="Basic and acidic residues" evidence="1">
    <location>
        <begin position="1"/>
        <end position="12"/>
    </location>
</feature>
<evidence type="ECO:0000313" key="3">
    <source>
        <dbReference type="Proteomes" id="UP001642464"/>
    </source>
</evidence>
<comment type="caution">
    <text evidence="2">The sequence shown here is derived from an EMBL/GenBank/DDBJ whole genome shotgun (WGS) entry which is preliminary data.</text>
</comment>
<evidence type="ECO:0000256" key="1">
    <source>
        <dbReference type="SAM" id="MobiDB-lite"/>
    </source>
</evidence>
<keyword evidence="3" id="KW-1185">Reference proteome</keyword>
<feature type="region of interest" description="Disordered" evidence="1">
    <location>
        <begin position="1"/>
        <end position="22"/>
    </location>
</feature>
<feature type="compositionally biased region" description="Basic and acidic residues" evidence="1">
    <location>
        <begin position="224"/>
        <end position="234"/>
    </location>
</feature>
<dbReference type="EMBL" id="CAXAMM010010136">
    <property type="protein sequence ID" value="CAK9022435.1"/>
    <property type="molecule type" value="Genomic_DNA"/>
</dbReference>